<protein>
    <submittedName>
        <fullName evidence="1">Uncharacterized protein</fullName>
    </submittedName>
</protein>
<reference evidence="1 2" key="1">
    <citation type="submission" date="2018-02" db="EMBL/GenBank/DDBJ databases">
        <title>Phenotypic and genomic properties of facultatively anaerobic sulfur-reducing natronoarchaea from hypersaline soda lakes.</title>
        <authorList>
            <person name="Sorokin D.Y."/>
            <person name="Kublanov I.V."/>
            <person name="Roman P."/>
            <person name="Sinninghe Damste J.S."/>
            <person name="Golyshin P.N."/>
            <person name="Rojo D."/>
            <person name="Ciordia S."/>
            <person name="Mena M.D.C."/>
            <person name="Ferrer M."/>
            <person name="Messina E."/>
            <person name="Smedile F."/>
            <person name="La Spada G."/>
            <person name="La Cono V."/>
            <person name="Yakimov M.M."/>
        </authorList>
    </citation>
    <scope>NUCLEOTIDE SEQUENCE [LARGE SCALE GENOMIC DNA]</scope>
    <source>
        <strain evidence="1 2">AArc-Mg</strain>
        <plasmid evidence="2">paarc-mg-01</plasmid>
    </source>
</reference>
<keyword evidence="2" id="KW-1185">Reference proteome</keyword>
<keyword evidence="1" id="KW-0614">Plasmid</keyword>
<proteinExistence type="predicted"/>
<dbReference type="EMBL" id="CP027032">
    <property type="protein sequence ID" value="AXR79897.1"/>
    <property type="molecule type" value="Genomic_DNA"/>
</dbReference>
<dbReference type="AlphaFoldDB" id="A0A346PK52"/>
<accession>A0A346PK52</accession>
<gene>
    <name evidence="1" type="ORF">AArcMg_4072</name>
</gene>
<evidence type="ECO:0000313" key="1">
    <source>
        <dbReference type="EMBL" id="AXR79897.1"/>
    </source>
</evidence>
<evidence type="ECO:0000313" key="2">
    <source>
        <dbReference type="Proteomes" id="UP000258613"/>
    </source>
</evidence>
<organism evidence="1 2">
    <name type="scientific">Natrarchaeobaculum sulfurireducens</name>
    <dbReference type="NCBI Taxonomy" id="2044521"/>
    <lineage>
        <taxon>Archaea</taxon>
        <taxon>Methanobacteriati</taxon>
        <taxon>Methanobacteriota</taxon>
        <taxon>Stenosarchaea group</taxon>
        <taxon>Halobacteria</taxon>
        <taxon>Halobacteriales</taxon>
        <taxon>Natrialbaceae</taxon>
        <taxon>Natrarchaeobaculum</taxon>
    </lineage>
</organism>
<sequence>MTASGSHAGLAVRGRGYGSELMGSRRQRFELEIRLAAVPARELAEFGRPQDVSDVVDDQIGESALVEGGDCLGAVIERIDRVQSPVEQRSVGADEIRAGLAVDSEVESVFDNRQQIGVRHLAKWPLDAFRGESGAKERQVEATLPPFAVVSDQQDVIVVQPVGRKLGYRHQQFSFGSVSRELDVVVDSATDRLFESGLVDVVLSTLGEDATAKRESKACDRDLVVDVEPRRLDIEGDELERSHISGTS</sequence>
<name>A0A346PK52_9EURY</name>
<dbReference type="KEGG" id="nag:AArcMg_4072"/>
<dbReference type="Proteomes" id="UP000258613">
    <property type="component" value="Plasmid pAArc-Mg-01"/>
</dbReference>
<geneLocation type="plasmid" evidence="2">
    <name>paarc-mg-01</name>
</geneLocation>